<evidence type="ECO:0000256" key="4">
    <source>
        <dbReference type="ARBA" id="ARBA00023241"/>
    </source>
</evidence>
<dbReference type="OMA" id="WGCKTTE"/>
<dbReference type="InterPro" id="IPR044164">
    <property type="entry name" value="CFI"/>
</dbReference>
<dbReference type="GO" id="GO:0045430">
    <property type="term" value="F:chalcone isomerase activity"/>
    <property type="evidence" value="ECO:0007669"/>
    <property type="project" value="UniProtKB-EC"/>
</dbReference>
<evidence type="ECO:0000256" key="3">
    <source>
        <dbReference type="ARBA" id="ARBA00023235"/>
    </source>
</evidence>
<evidence type="ECO:0000313" key="9">
    <source>
        <dbReference type="EnsemblPlants" id="KQK86445"/>
    </source>
</evidence>
<protein>
    <recommendedName>
        <fullName evidence="7">Chalcone-flavonone isomerase family protein</fullName>
    </recommendedName>
</protein>
<dbReference type="eggNOG" id="ENOG502QR5P">
    <property type="taxonomic scope" value="Eukaryota"/>
</dbReference>
<dbReference type="AlphaFoldDB" id="K4ADK1"/>
<evidence type="ECO:0000256" key="1">
    <source>
        <dbReference type="ARBA" id="ARBA00004966"/>
    </source>
</evidence>
<proteinExistence type="inferred from homology"/>
<dbReference type="InterPro" id="IPR016089">
    <property type="entry name" value="Chalcone_isomerase_bundle_sf"/>
</dbReference>
<dbReference type="Gene3D" id="3.50.70.10">
    <property type="match status" value="2"/>
</dbReference>
<dbReference type="EnsemblPlants" id="KQK86445">
    <property type="protein sequence ID" value="KQK86445"/>
    <property type="gene ID" value="SETIT_036958mg"/>
</dbReference>
<dbReference type="Gramene" id="KQK86445">
    <property type="protein sequence ID" value="KQK86445"/>
    <property type="gene ID" value="SETIT_036958mg"/>
</dbReference>
<feature type="domain" description="Chalcone isomerase" evidence="8">
    <location>
        <begin position="53"/>
        <end position="256"/>
    </location>
</feature>
<dbReference type="InParanoid" id="K4ADK1"/>
<dbReference type="GO" id="GO:0009813">
    <property type="term" value="P:flavonoid biosynthetic process"/>
    <property type="evidence" value="ECO:0007669"/>
    <property type="project" value="UniProtKB-UniPathway"/>
</dbReference>
<reference evidence="10" key="1">
    <citation type="journal article" date="2012" name="Nat. Biotechnol.">
        <title>Reference genome sequence of the model plant Setaria.</title>
        <authorList>
            <person name="Bennetzen J.L."/>
            <person name="Schmutz J."/>
            <person name="Wang H."/>
            <person name="Percifield R."/>
            <person name="Hawkins J."/>
            <person name="Pontaroli A.C."/>
            <person name="Estep M."/>
            <person name="Feng L."/>
            <person name="Vaughn J.N."/>
            <person name="Grimwood J."/>
            <person name="Jenkins J."/>
            <person name="Barry K."/>
            <person name="Lindquist E."/>
            <person name="Hellsten U."/>
            <person name="Deshpande S."/>
            <person name="Wang X."/>
            <person name="Wu X."/>
            <person name="Mitros T."/>
            <person name="Triplett J."/>
            <person name="Yang X."/>
            <person name="Ye C.Y."/>
            <person name="Mauro-Herrera M."/>
            <person name="Wang L."/>
            <person name="Li P."/>
            <person name="Sharma M."/>
            <person name="Sharma R."/>
            <person name="Ronald P.C."/>
            <person name="Panaud O."/>
            <person name="Kellogg E.A."/>
            <person name="Brutnell T.P."/>
            <person name="Doust A.N."/>
            <person name="Tuskan G.A."/>
            <person name="Rokhsar D."/>
            <person name="Devos K.M."/>
        </authorList>
    </citation>
    <scope>NUCLEOTIDE SEQUENCE [LARGE SCALE GENOMIC DNA]</scope>
    <source>
        <strain evidence="10">cv. Yugu1</strain>
    </source>
</reference>
<dbReference type="EMBL" id="AGNK02005302">
    <property type="status" value="NOT_ANNOTATED_CDS"/>
    <property type="molecule type" value="Genomic_DNA"/>
</dbReference>
<organism evidence="9 10">
    <name type="scientific">Setaria italica</name>
    <name type="common">Foxtail millet</name>
    <name type="synonym">Panicum italicum</name>
    <dbReference type="NCBI Taxonomy" id="4555"/>
    <lineage>
        <taxon>Eukaryota</taxon>
        <taxon>Viridiplantae</taxon>
        <taxon>Streptophyta</taxon>
        <taxon>Embryophyta</taxon>
        <taxon>Tracheophyta</taxon>
        <taxon>Spermatophyta</taxon>
        <taxon>Magnoliopsida</taxon>
        <taxon>Liliopsida</taxon>
        <taxon>Poales</taxon>
        <taxon>Poaceae</taxon>
        <taxon>PACMAD clade</taxon>
        <taxon>Panicoideae</taxon>
        <taxon>Panicodae</taxon>
        <taxon>Paniceae</taxon>
        <taxon>Cenchrinae</taxon>
        <taxon>Setaria</taxon>
    </lineage>
</organism>
<dbReference type="InterPro" id="IPR036298">
    <property type="entry name" value="Chalcone_isomerase_sf"/>
</dbReference>
<dbReference type="Gene3D" id="1.10.890.20">
    <property type="match status" value="1"/>
</dbReference>
<evidence type="ECO:0000259" key="8">
    <source>
        <dbReference type="Pfam" id="PF02431"/>
    </source>
</evidence>
<sequence>MKANHPRALSLVPILSQLPRPAPYASISFICYPACVRSVPSWCATMAVSELAVDGVVFPPVARPPGSARPHFLAGAGVRGLEIGGNFIKFTAIGVYLEEDAAVSALAKKWAGKSADELASDVAFFRDVVTGDFEKFTRVTMILPLTGEQYSDKVTENCVAYWKATGVYTDAEGAAVDKFKEAFKPETFPPGASILFTHSPAGVLTVAFSKDSSVPEAGGVAIENRPLCEAVLESIIGKHGVSPAAKLSIAARVSELLNGAETSPAGDAQQAEPVPVSA</sequence>
<reference evidence="9" key="2">
    <citation type="submission" date="2018-08" db="UniProtKB">
        <authorList>
            <consortium name="EnsemblPlants"/>
        </authorList>
    </citation>
    <scope>IDENTIFICATION</scope>
    <source>
        <strain evidence="9">Yugu1</strain>
    </source>
</reference>
<dbReference type="UniPathway" id="UPA00154"/>
<dbReference type="Pfam" id="PF02431">
    <property type="entry name" value="Chalcone"/>
    <property type="match status" value="1"/>
</dbReference>
<keyword evidence="10" id="KW-1185">Reference proteome</keyword>
<dbReference type="FunCoup" id="K4ADK1">
    <property type="interactions" value="738"/>
</dbReference>
<comment type="similarity">
    <text evidence="2 7">Belongs to the chalcone isomerase family.</text>
</comment>
<comment type="function">
    <text evidence="5">Catalyzes the intramolecular cyclization of bicyclic chalcones into tricyclic (S)-flavanones. Responsible for the isomerization of 4,2',4',6'-tetrahydroxychalcone (also termed chalcone) into naringenin.</text>
</comment>
<comment type="pathway">
    <text evidence="1">Secondary metabolite biosynthesis; flavonoid biosynthesis.</text>
</comment>
<evidence type="ECO:0000256" key="2">
    <source>
        <dbReference type="ARBA" id="ARBA00007166"/>
    </source>
</evidence>
<dbReference type="STRING" id="4555.K4ADK1"/>
<name>K4ADK1_SETIT</name>
<accession>K4ADK1</accession>
<evidence type="ECO:0000256" key="7">
    <source>
        <dbReference type="RuleBase" id="RU361158"/>
    </source>
</evidence>
<evidence type="ECO:0000313" key="10">
    <source>
        <dbReference type="Proteomes" id="UP000004995"/>
    </source>
</evidence>
<keyword evidence="4" id="KW-0284">Flavonoid biosynthesis</keyword>
<dbReference type="Proteomes" id="UP000004995">
    <property type="component" value="Unassembled WGS sequence"/>
</dbReference>
<comment type="catalytic activity">
    <reaction evidence="6">
        <text>a chalcone = a flavanone.</text>
        <dbReference type="EC" id="5.5.1.6"/>
    </reaction>
</comment>
<keyword evidence="3" id="KW-0413">Isomerase</keyword>
<evidence type="ECO:0000256" key="5">
    <source>
        <dbReference type="ARBA" id="ARBA00025429"/>
    </source>
</evidence>
<dbReference type="HOGENOM" id="CLU_074682_0_0_1"/>
<dbReference type="InterPro" id="IPR016088">
    <property type="entry name" value="Chalcone_isomerase_3-sand"/>
</dbReference>
<evidence type="ECO:0000256" key="6">
    <source>
        <dbReference type="ARBA" id="ARBA00034056"/>
    </source>
</evidence>
<dbReference type="InterPro" id="IPR016087">
    <property type="entry name" value="Chalcone_isomerase"/>
</dbReference>
<dbReference type="PANTHER" id="PTHR28039:SF8">
    <property type="entry name" value="CHALCONE--FLAVANONE ISOMERASE 1-RELATED"/>
    <property type="match status" value="1"/>
</dbReference>
<dbReference type="SUPFAM" id="SSF54626">
    <property type="entry name" value="Chalcone isomerase"/>
    <property type="match status" value="1"/>
</dbReference>
<dbReference type="PANTHER" id="PTHR28039">
    <property type="entry name" value="CHALCONE--FLAVONONE ISOMERASE 1-RELATED"/>
    <property type="match status" value="1"/>
</dbReference>